<accession>A0A5R8NCJ3</accession>
<dbReference type="RefSeq" id="WP_138452448.1">
    <property type="nucleotide sequence ID" value="NZ_VBUT01000013.1"/>
</dbReference>
<dbReference type="Pfam" id="PF21806">
    <property type="entry name" value="DUF6879"/>
    <property type="match status" value="1"/>
</dbReference>
<comment type="caution">
    <text evidence="2">The sequence shown here is derived from an EMBL/GenBank/DDBJ whole genome shotgun (WGS) entry which is preliminary data.</text>
</comment>
<organism evidence="2 3">
    <name type="scientific">Nocardia cyriacigeorgica</name>
    <dbReference type="NCBI Taxonomy" id="135487"/>
    <lineage>
        <taxon>Bacteria</taxon>
        <taxon>Bacillati</taxon>
        <taxon>Actinomycetota</taxon>
        <taxon>Actinomycetes</taxon>
        <taxon>Mycobacteriales</taxon>
        <taxon>Nocardiaceae</taxon>
        <taxon>Nocardia</taxon>
    </lineage>
</organism>
<evidence type="ECO:0000313" key="3">
    <source>
        <dbReference type="Proteomes" id="UP000306378"/>
    </source>
</evidence>
<protein>
    <recommendedName>
        <fullName evidence="1">DUF6879 domain-containing protein</fullName>
    </recommendedName>
</protein>
<reference evidence="2 3" key="1">
    <citation type="submission" date="2019-05" db="EMBL/GenBank/DDBJ databases">
        <title>Genomes sequences of two Nocardia cyriacigeorgica environmental isolates, type strains Nocardia asteroides ATCC 19247 and Nocardia cyriacigeorgica DSM 44484.</title>
        <authorList>
            <person name="Vautrin F."/>
            <person name="Bergeron E."/>
            <person name="Dubost A."/>
            <person name="Abrouk D."/>
            <person name="Rodriguez Nava V."/>
            <person name="Pujic P."/>
        </authorList>
    </citation>
    <scope>NUCLEOTIDE SEQUENCE [LARGE SCALE GENOMIC DNA]</scope>
    <source>
        <strain evidence="2 3">EML 446</strain>
    </source>
</reference>
<dbReference type="AlphaFoldDB" id="A0A5R8NCJ3"/>
<sequence length="178" mass="20331">MQLLPGNPWPELFGRCRREAFHLEVRDTYAVPSESEPFRRFLDGEPDDNAWFESWGRLIRETTARGVKVTRVRVVTVPHSDYQRWLLALSALNTEAGEDIRYLPRHLVDAAAVPLDDFWLLDDERVVFNLVNEQGRAAGCSALSVDPATVARCRRVKEQLWALATPYAEYRSASTTGR</sequence>
<dbReference type="InterPro" id="IPR049244">
    <property type="entry name" value="DUF6879"/>
</dbReference>
<name>A0A5R8NCJ3_9NOCA</name>
<evidence type="ECO:0000313" key="2">
    <source>
        <dbReference type="EMBL" id="TLF73233.1"/>
    </source>
</evidence>
<proteinExistence type="predicted"/>
<gene>
    <name evidence="2" type="ORF">FEK34_27230</name>
</gene>
<dbReference type="Proteomes" id="UP000306378">
    <property type="component" value="Unassembled WGS sequence"/>
</dbReference>
<feature type="domain" description="DUF6879" evidence="1">
    <location>
        <begin position="9"/>
        <end position="171"/>
    </location>
</feature>
<evidence type="ECO:0000259" key="1">
    <source>
        <dbReference type="Pfam" id="PF21806"/>
    </source>
</evidence>
<dbReference type="EMBL" id="VBUT01000013">
    <property type="protein sequence ID" value="TLF73233.1"/>
    <property type="molecule type" value="Genomic_DNA"/>
</dbReference>